<evidence type="ECO:0000259" key="4">
    <source>
        <dbReference type="Pfam" id="PF08241"/>
    </source>
</evidence>
<dbReference type="Gene3D" id="3.40.50.150">
    <property type="entry name" value="Vaccinia Virus protein VP39"/>
    <property type="match status" value="1"/>
</dbReference>
<dbReference type="EMBL" id="JBHUHV010000037">
    <property type="protein sequence ID" value="MFD2067643.1"/>
    <property type="molecule type" value="Genomic_DNA"/>
</dbReference>
<protein>
    <submittedName>
        <fullName evidence="5">Class I SAM-dependent methyltransferase</fullName>
        <ecNumber evidence="5">2.1.1.222</ecNumber>
        <ecNumber evidence="5">2.1.1.64</ecNumber>
    </submittedName>
</protein>
<organism evidence="5 6">
    <name type="scientific">Pontibacter silvestris</name>
    <dbReference type="NCBI Taxonomy" id="2305183"/>
    <lineage>
        <taxon>Bacteria</taxon>
        <taxon>Pseudomonadati</taxon>
        <taxon>Bacteroidota</taxon>
        <taxon>Cytophagia</taxon>
        <taxon>Cytophagales</taxon>
        <taxon>Hymenobacteraceae</taxon>
        <taxon>Pontibacter</taxon>
    </lineage>
</organism>
<accession>A0ABW4WY58</accession>
<comment type="caution">
    <text evidence="5">The sequence shown here is derived from an EMBL/GenBank/DDBJ whole genome shotgun (WGS) entry which is preliminary data.</text>
</comment>
<dbReference type="Pfam" id="PF08241">
    <property type="entry name" value="Methyltransf_11"/>
    <property type="match status" value="1"/>
</dbReference>
<dbReference type="PANTHER" id="PTHR43464">
    <property type="entry name" value="METHYLTRANSFERASE"/>
    <property type="match status" value="1"/>
</dbReference>
<evidence type="ECO:0000313" key="6">
    <source>
        <dbReference type="Proteomes" id="UP001597369"/>
    </source>
</evidence>
<dbReference type="InterPro" id="IPR029063">
    <property type="entry name" value="SAM-dependent_MTases_sf"/>
</dbReference>
<evidence type="ECO:0000256" key="1">
    <source>
        <dbReference type="ARBA" id="ARBA00022603"/>
    </source>
</evidence>
<keyword evidence="6" id="KW-1185">Reference proteome</keyword>
<keyword evidence="1 5" id="KW-0489">Methyltransferase</keyword>
<dbReference type="EC" id="2.1.1.64" evidence="5"/>
<feature type="domain" description="Methyltransferase type 11" evidence="4">
    <location>
        <begin position="35"/>
        <end position="136"/>
    </location>
</feature>
<gene>
    <name evidence="5" type="ORF">ACFSKU_12175</name>
</gene>
<dbReference type="GO" id="GO:0061542">
    <property type="term" value="F:3-demethylubiquinol 3-O-methyltransferase activity"/>
    <property type="evidence" value="ECO:0007669"/>
    <property type="project" value="UniProtKB-EC"/>
</dbReference>
<dbReference type="InterPro" id="IPR013216">
    <property type="entry name" value="Methyltransf_11"/>
</dbReference>
<dbReference type="GO" id="GO:0102208">
    <property type="term" value="F:2-polyprenyl-6-hydroxyphenol methylase activity"/>
    <property type="evidence" value="ECO:0007669"/>
    <property type="project" value="UniProtKB-EC"/>
</dbReference>
<evidence type="ECO:0000256" key="2">
    <source>
        <dbReference type="ARBA" id="ARBA00022679"/>
    </source>
</evidence>
<keyword evidence="3" id="KW-0949">S-adenosyl-L-methionine</keyword>
<dbReference type="RefSeq" id="WP_229957966.1">
    <property type="nucleotide sequence ID" value="NZ_JAJJWI010000002.1"/>
</dbReference>
<dbReference type="CDD" id="cd02440">
    <property type="entry name" value="AdoMet_MTases"/>
    <property type="match status" value="1"/>
</dbReference>
<keyword evidence="2 5" id="KW-0808">Transferase</keyword>
<dbReference type="PANTHER" id="PTHR43464:SF19">
    <property type="entry name" value="UBIQUINONE BIOSYNTHESIS O-METHYLTRANSFERASE, MITOCHONDRIAL"/>
    <property type="match status" value="1"/>
</dbReference>
<dbReference type="Proteomes" id="UP001597369">
    <property type="component" value="Unassembled WGS sequence"/>
</dbReference>
<name>A0ABW4WY58_9BACT</name>
<dbReference type="EC" id="2.1.1.222" evidence="5"/>
<dbReference type="GO" id="GO:0032259">
    <property type="term" value="P:methylation"/>
    <property type="evidence" value="ECO:0007669"/>
    <property type="project" value="UniProtKB-KW"/>
</dbReference>
<proteinExistence type="predicted"/>
<dbReference type="SUPFAM" id="SSF53335">
    <property type="entry name" value="S-adenosyl-L-methionine-dependent methyltransferases"/>
    <property type="match status" value="1"/>
</dbReference>
<evidence type="ECO:0000256" key="3">
    <source>
        <dbReference type="ARBA" id="ARBA00022691"/>
    </source>
</evidence>
<reference evidence="6" key="1">
    <citation type="journal article" date="2019" name="Int. J. Syst. Evol. Microbiol.">
        <title>The Global Catalogue of Microorganisms (GCM) 10K type strain sequencing project: providing services to taxonomists for standard genome sequencing and annotation.</title>
        <authorList>
            <consortium name="The Broad Institute Genomics Platform"/>
            <consortium name="The Broad Institute Genome Sequencing Center for Infectious Disease"/>
            <person name="Wu L."/>
            <person name="Ma J."/>
        </authorList>
    </citation>
    <scope>NUCLEOTIDE SEQUENCE [LARGE SCALE GENOMIC DNA]</scope>
    <source>
        <strain evidence="6">JCM 16545</strain>
    </source>
</reference>
<sequence length="205" mass="23457">MIPSLSELSSLFANIDIYLFDQLLKGRINAGMRLLDAGCGNGRNIKYLIQAGLDVFGADVSEVAIQELQELAARIAPHLPQENFTVSDLRSLPYPDACFDVVLCSAVLHFAKSENHFREMVTELWRVLKPDGMLFCRFSTTIGLEGKLHHLQDRFYQMPHGKTWFLADKKILQEVEHQLKAERLEPLKTVLVEEERTMTTWVLRK</sequence>
<evidence type="ECO:0000313" key="5">
    <source>
        <dbReference type="EMBL" id="MFD2067643.1"/>
    </source>
</evidence>